<feature type="domain" description="Methyl-accepting transducer" evidence="4">
    <location>
        <begin position="216"/>
        <end position="375"/>
    </location>
</feature>
<keyword evidence="1 2" id="KW-0807">Transducer</keyword>
<evidence type="ECO:0000256" key="2">
    <source>
        <dbReference type="PROSITE-ProRule" id="PRU00284"/>
    </source>
</evidence>
<feature type="transmembrane region" description="Helical" evidence="3">
    <location>
        <begin position="182"/>
        <end position="201"/>
    </location>
</feature>
<protein>
    <submittedName>
        <fullName evidence="5">Methyl-accepting chemotaxis protein</fullName>
    </submittedName>
</protein>
<proteinExistence type="predicted"/>
<dbReference type="GO" id="GO:0007165">
    <property type="term" value="P:signal transduction"/>
    <property type="evidence" value="ECO:0007669"/>
    <property type="project" value="UniProtKB-KW"/>
</dbReference>
<sequence length="390" mass="41734">MLKNVNAKKQSLRTRLLISYSIPIALLVLVSGVNLFGQIKKNEIGKQTDQLSDVTLYVNESVLGASRMVRNVRGNVLFPKDNSYRTSFQEGVDVFQESEKALATLPTSYVQDKLNILKADGAELQKISANVFSLIDQGKIPEALVATKDLRLADIDKARKEILKINDAAIKKSTADEQALDILLLAVTLLGTAIAVGNTFWTAANLSKTVNVIGDASKGVTFTSSEIATTIEQQERNVSQQATSVNETTTTIEELGVSSRRAAEQADASAEAARNALGVTEDGLKAVERTTEGLNNLKDKVRGIAEQIMSLSEQTGQISGVTSLVADIANQTNMLALNAAVEAARAGESGKGFAVVAGEIRKLADESKKSAQRLSTGQKIESIRKGISVE</sequence>
<accession>A0AAW9PXU2</accession>
<dbReference type="SMART" id="SM00283">
    <property type="entry name" value="MA"/>
    <property type="match status" value="1"/>
</dbReference>
<dbReference type="EMBL" id="JAZBJZ010000048">
    <property type="protein sequence ID" value="MEE3717686.1"/>
    <property type="molecule type" value="Genomic_DNA"/>
</dbReference>
<evidence type="ECO:0000313" key="6">
    <source>
        <dbReference type="Proteomes" id="UP001333818"/>
    </source>
</evidence>
<dbReference type="PANTHER" id="PTHR32089:SF112">
    <property type="entry name" value="LYSOZYME-LIKE PROTEIN-RELATED"/>
    <property type="match status" value="1"/>
</dbReference>
<keyword evidence="3" id="KW-0472">Membrane</keyword>
<dbReference type="Pfam" id="PF00015">
    <property type="entry name" value="MCPsignal"/>
    <property type="match status" value="1"/>
</dbReference>
<dbReference type="PROSITE" id="PS50111">
    <property type="entry name" value="CHEMOTAXIS_TRANSDUC_2"/>
    <property type="match status" value="1"/>
</dbReference>
<reference evidence="5" key="1">
    <citation type="submission" date="2024-01" db="EMBL/GenBank/DDBJ databases">
        <title>Bank of Algae and Cyanobacteria of the Azores (BACA) strain genomes.</title>
        <authorList>
            <person name="Luz R."/>
            <person name="Cordeiro R."/>
            <person name="Fonseca A."/>
            <person name="Goncalves V."/>
        </authorList>
    </citation>
    <scope>NUCLEOTIDE SEQUENCE</scope>
    <source>
        <strain evidence="5">BACA0141</strain>
    </source>
</reference>
<evidence type="ECO:0000256" key="3">
    <source>
        <dbReference type="SAM" id="Phobius"/>
    </source>
</evidence>
<dbReference type="GO" id="GO:0016020">
    <property type="term" value="C:membrane"/>
    <property type="evidence" value="ECO:0007669"/>
    <property type="project" value="InterPro"/>
</dbReference>
<comment type="caution">
    <text evidence="5">The sequence shown here is derived from an EMBL/GenBank/DDBJ whole genome shotgun (WGS) entry which is preliminary data.</text>
</comment>
<evidence type="ECO:0000313" key="5">
    <source>
        <dbReference type="EMBL" id="MEE3717686.1"/>
    </source>
</evidence>
<gene>
    <name evidence="5" type="ORF">V2H45_13175</name>
</gene>
<dbReference type="RefSeq" id="WP_330484117.1">
    <property type="nucleotide sequence ID" value="NZ_JAZBJZ010000048.1"/>
</dbReference>
<dbReference type="Proteomes" id="UP001333818">
    <property type="component" value="Unassembled WGS sequence"/>
</dbReference>
<dbReference type="PANTHER" id="PTHR32089">
    <property type="entry name" value="METHYL-ACCEPTING CHEMOTAXIS PROTEIN MCPB"/>
    <property type="match status" value="1"/>
</dbReference>
<organism evidence="5 6">
    <name type="scientific">Tumidithrix elongata BACA0141</name>
    <dbReference type="NCBI Taxonomy" id="2716417"/>
    <lineage>
        <taxon>Bacteria</taxon>
        <taxon>Bacillati</taxon>
        <taxon>Cyanobacteriota</taxon>
        <taxon>Cyanophyceae</taxon>
        <taxon>Pseudanabaenales</taxon>
        <taxon>Pseudanabaenaceae</taxon>
        <taxon>Tumidithrix</taxon>
        <taxon>Tumidithrix elongata</taxon>
    </lineage>
</organism>
<keyword evidence="3" id="KW-1133">Transmembrane helix</keyword>
<dbReference type="SUPFAM" id="SSF58104">
    <property type="entry name" value="Methyl-accepting chemotaxis protein (MCP) signaling domain"/>
    <property type="match status" value="1"/>
</dbReference>
<keyword evidence="3" id="KW-0812">Transmembrane</keyword>
<evidence type="ECO:0000256" key="1">
    <source>
        <dbReference type="ARBA" id="ARBA00023224"/>
    </source>
</evidence>
<keyword evidence="6" id="KW-1185">Reference proteome</keyword>
<feature type="transmembrane region" description="Helical" evidence="3">
    <location>
        <begin position="20"/>
        <end position="37"/>
    </location>
</feature>
<dbReference type="Gene3D" id="1.10.287.950">
    <property type="entry name" value="Methyl-accepting chemotaxis protein"/>
    <property type="match status" value="1"/>
</dbReference>
<dbReference type="InterPro" id="IPR004089">
    <property type="entry name" value="MCPsignal_dom"/>
</dbReference>
<evidence type="ECO:0000259" key="4">
    <source>
        <dbReference type="PROSITE" id="PS50111"/>
    </source>
</evidence>
<name>A0AAW9PXU2_9CYAN</name>
<dbReference type="AlphaFoldDB" id="A0AAW9PXU2"/>
<feature type="non-terminal residue" evidence="5">
    <location>
        <position position="390"/>
    </location>
</feature>